<evidence type="ECO:0000313" key="1">
    <source>
        <dbReference type="EMBL" id="GAH40820.1"/>
    </source>
</evidence>
<reference evidence="1" key="1">
    <citation type="journal article" date="2014" name="Front. Microbiol.">
        <title>High frequency of phylogenetically diverse reductive dehalogenase-homologous genes in deep subseafloor sedimentary metagenomes.</title>
        <authorList>
            <person name="Kawai M."/>
            <person name="Futagami T."/>
            <person name="Toyoda A."/>
            <person name="Takaki Y."/>
            <person name="Nishi S."/>
            <person name="Hori S."/>
            <person name="Arai W."/>
            <person name="Tsubouchi T."/>
            <person name="Morono Y."/>
            <person name="Uchiyama I."/>
            <person name="Ito T."/>
            <person name="Fujiyama A."/>
            <person name="Inagaki F."/>
            <person name="Takami H."/>
        </authorList>
    </citation>
    <scope>NUCLEOTIDE SEQUENCE</scope>
    <source>
        <strain evidence="1">Expedition CK06-06</strain>
    </source>
</reference>
<gene>
    <name evidence="1" type="ORF">S03H2_26260</name>
</gene>
<organism evidence="1">
    <name type="scientific">marine sediment metagenome</name>
    <dbReference type="NCBI Taxonomy" id="412755"/>
    <lineage>
        <taxon>unclassified sequences</taxon>
        <taxon>metagenomes</taxon>
        <taxon>ecological metagenomes</taxon>
    </lineage>
</organism>
<accession>X1G7K1</accession>
<protein>
    <submittedName>
        <fullName evidence="1">Uncharacterized protein</fullName>
    </submittedName>
</protein>
<sequence length="38" mass="3787">MTDSGADTVAAIDPDVFAGDSGDQVGLAVRHVGGIDEK</sequence>
<comment type="caution">
    <text evidence="1">The sequence shown here is derived from an EMBL/GenBank/DDBJ whole genome shotgun (WGS) entry which is preliminary data.</text>
</comment>
<name>X1G7K1_9ZZZZ</name>
<dbReference type="EMBL" id="BARU01015155">
    <property type="protein sequence ID" value="GAH40820.1"/>
    <property type="molecule type" value="Genomic_DNA"/>
</dbReference>
<feature type="non-terminal residue" evidence="1">
    <location>
        <position position="38"/>
    </location>
</feature>
<dbReference type="AlphaFoldDB" id="X1G7K1"/>
<proteinExistence type="predicted"/>